<dbReference type="STRING" id="1705562.AMS69_01535"/>
<accession>A0A0M9ALN5</accession>
<evidence type="ECO:0000313" key="1">
    <source>
        <dbReference type="EMBL" id="KOX94569.1"/>
    </source>
</evidence>
<organism evidence="1 2">
    <name type="scientific">Haloarcula rubripromontorii</name>
    <dbReference type="NCBI Taxonomy" id="1705562"/>
    <lineage>
        <taxon>Archaea</taxon>
        <taxon>Methanobacteriati</taxon>
        <taxon>Methanobacteriota</taxon>
        <taxon>Stenosarchaea group</taxon>
        <taxon>Halobacteria</taxon>
        <taxon>Halobacteriales</taxon>
        <taxon>Haloarculaceae</taxon>
        <taxon>Haloarcula</taxon>
    </lineage>
</organism>
<gene>
    <name evidence="1" type="ORF">AMS69_01535</name>
</gene>
<dbReference type="AlphaFoldDB" id="A0A0M9ALN5"/>
<dbReference type="EMBL" id="LIUF01000001">
    <property type="protein sequence ID" value="KOX94569.1"/>
    <property type="molecule type" value="Genomic_DNA"/>
</dbReference>
<evidence type="ECO:0000313" key="2">
    <source>
        <dbReference type="Proteomes" id="UP000037729"/>
    </source>
</evidence>
<keyword evidence="2" id="KW-1185">Reference proteome</keyword>
<name>A0A0M9ALN5_9EURY</name>
<proteinExistence type="predicted"/>
<sequence length="115" mass="13589">MQVRVDRINPFEELDEHTQCRQLRMHTDIVQFTAFPSPHFELVEFASSKVVCFFDVGCFFHPLDEVVETVFVRVEGCFAHFSAAFIQIHFQCIVGKYPIDFRHWNTPAQFDDSEW</sequence>
<comment type="caution">
    <text evidence="1">The sequence shown here is derived from an EMBL/GenBank/DDBJ whole genome shotgun (WGS) entry which is preliminary data.</text>
</comment>
<dbReference type="Proteomes" id="UP000037729">
    <property type="component" value="Unassembled WGS sequence"/>
</dbReference>
<protein>
    <submittedName>
        <fullName evidence="1">Uncharacterized protein</fullName>
    </submittedName>
</protein>
<reference evidence="1 2" key="1">
    <citation type="submission" date="2015-08" db="EMBL/GenBank/DDBJ databases">
        <title>Genomes of Isolates from Cabo Rojo, PR.</title>
        <authorList>
            <person name="Sanchez-Nieves R.L."/>
            <person name="Montalvo-Rodriguez R."/>
        </authorList>
    </citation>
    <scope>NUCLEOTIDE SEQUENCE [LARGE SCALE GENOMIC DNA]</scope>
    <source>
        <strain evidence="1 2">SL3</strain>
    </source>
</reference>